<name>A0ABU2IFJ4_9LIST</name>
<sequence>MNKKNKSWKYFKLSLCFLLVVTVIVYYLWELPGAQSIIEVSVGFILLVNIYMLFDLIEKMNKNKKIQGYLQTICISMFVIVIISSFFYIKV</sequence>
<feature type="transmembrane region" description="Helical" evidence="1">
    <location>
        <begin position="35"/>
        <end position="57"/>
    </location>
</feature>
<dbReference type="EMBL" id="JASBAG010000001">
    <property type="protein sequence ID" value="MDT0096301.1"/>
    <property type="molecule type" value="Genomic_DNA"/>
</dbReference>
<dbReference type="RefSeq" id="WP_230907402.1">
    <property type="nucleotide sequence ID" value="NZ_CP156021.1"/>
</dbReference>
<evidence type="ECO:0000313" key="2">
    <source>
        <dbReference type="EMBL" id="MDT0096301.1"/>
    </source>
</evidence>
<evidence type="ECO:0000256" key="1">
    <source>
        <dbReference type="SAM" id="Phobius"/>
    </source>
</evidence>
<organism evidence="2 3">
    <name type="scientific">Listeria swaminathanii</name>
    <dbReference type="NCBI Taxonomy" id="2713501"/>
    <lineage>
        <taxon>Bacteria</taxon>
        <taxon>Bacillati</taxon>
        <taxon>Bacillota</taxon>
        <taxon>Bacilli</taxon>
        <taxon>Bacillales</taxon>
        <taxon>Listeriaceae</taxon>
        <taxon>Listeria</taxon>
    </lineage>
</organism>
<proteinExistence type="predicted"/>
<evidence type="ECO:0008006" key="4">
    <source>
        <dbReference type="Google" id="ProtNLM"/>
    </source>
</evidence>
<keyword evidence="1" id="KW-0812">Transmembrane</keyword>
<feature type="transmembrane region" description="Helical" evidence="1">
    <location>
        <begin position="12"/>
        <end position="29"/>
    </location>
</feature>
<comment type="caution">
    <text evidence="2">The sequence shown here is derived from an EMBL/GenBank/DDBJ whole genome shotgun (WGS) entry which is preliminary data.</text>
</comment>
<keyword evidence="3" id="KW-1185">Reference proteome</keyword>
<keyword evidence="1" id="KW-1133">Transmembrane helix</keyword>
<dbReference type="Proteomes" id="UP001267344">
    <property type="component" value="Unassembled WGS sequence"/>
</dbReference>
<keyword evidence="1" id="KW-0472">Membrane</keyword>
<reference evidence="2 3" key="1">
    <citation type="submission" date="2023-05" db="EMBL/GenBank/DDBJ databases">
        <title>A Combination of Whole Genome Sequencing and Metagenomics Reveals Diversity of Listeria spp. in Soil Collected from the Nantahala National Forest.</title>
        <authorList>
            <person name="Wang J."/>
            <person name="Schamp C.N."/>
            <person name="Hudson L.K."/>
            <person name="Chaggar H.K."/>
            <person name="Bryan D.W."/>
            <person name="Radosevich M."/>
            <person name="Denes T.G."/>
        </authorList>
    </citation>
    <scope>NUCLEOTIDE SEQUENCE [LARGE SCALE GENOMIC DNA]</scope>
    <source>
        <strain evidence="2 3">UTK S2-0009</strain>
    </source>
</reference>
<evidence type="ECO:0000313" key="3">
    <source>
        <dbReference type="Proteomes" id="UP001267344"/>
    </source>
</evidence>
<feature type="transmembrane region" description="Helical" evidence="1">
    <location>
        <begin position="69"/>
        <end position="89"/>
    </location>
</feature>
<accession>A0ABU2IFJ4</accession>
<protein>
    <recommendedName>
        <fullName evidence="4">DUF4181 domain-containing protein</fullName>
    </recommendedName>
</protein>
<dbReference type="GeneID" id="93238342"/>
<gene>
    <name evidence="2" type="ORF">QJV39_06195</name>
</gene>